<dbReference type="InterPro" id="IPR008144">
    <property type="entry name" value="Guanylate_kin-like_dom"/>
</dbReference>
<dbReference type="PROSITE" id="PS50052">
    <property type="entry name" value="GUANYLATE_KINASE_2"/>
    <property type="match status" value="1"/>
</dbReference>
<dbReference type="SMART" id="SM00072">
    <property type="entry name" value="GuKc"/>
    <property type="match status" value="1"/>
</dbReference>
<evidence type="ECO:0000313" key="12">
    <source>
        <dbReference type="Proteomes" id="UP000176944"/>
    </source>
</evidence>
<dbReference type="PANTHER" id="PTHR23117">
    <property type="entry name" value="GUANYLATE KINASE-RELATED"/>
    <property type="match status" value="1"/>
</dbReference>
<evidence type="ECO:0000256" key="7">
    <source>
        <dbReference type="ARBA" id="ARBA00022840"/>
    </source>
</evidence>
<dbReference type="InterPro" id="IPR027417">
    <property type="entry name" value="P-loop_NTPase"/>
</dbReference>
<evidence type="ECO:0000256" key="6">
    <source>
        <dbReference type="ARBA" id="ARBA00022777"/>
    </source>
</evidence>
<dbReference type="Gene3D" id="3.40.50.300">
    <property type="entry name" value="P-loop containing nucleotide triphosphate hydrolases"/>
    <property type="match status" value="2"/>
</dbReference>
<dbReference type="Gene3D" id="3.30.63.10">
    <property type="entry name" value="Guanylate Kinase phosphate binding domain"/>
    <property type="match status" value="1"/>
</dbReference>
<dbReference type="GO" id="GO:0005829">
    <property type="term" value="C:cytosol"/>
    <property type="evidence" value="ECO:0007669"/>
    <property type="project" value="TreeGrafter"/>
</dbReference>
<dbReference type="PANTHER" id="PTHR23117:SF13">
    <property type="entry name" value="GUANYLATE KINASE"/>
    <property type="match status" value="1"/>
</dbReference>
<evidence type="ECO:0000259" key="10">
    <source>
        <dbReference type="PROSITE" id="PS50052"/>
    </source>
</evidence>
<dbReference type="CDD" id="cd00071">
    <property type="entry name" value="GMPK"/>
    <property type="match status" value="1"/>
</dbReference>
<dbReference type="Proteomes" id="UP000176944">
    <property type="component" value="Chromosome"/>
</dbReference>
<keyword evidence="9" id="KW-0963">Cytoplasm</keyword>
<keyword evidence="6 9" id="KW-0418">Kinase</keyword>
<evidence type="ECO:0000256" key="4">
    <source>
        <dbReference type="ARBA" id="ARBA00022679"/>
    </source>
</evidence>
<accession>A0A1D9FU03</accession>
<dbReference type="GO" id="GO:0005524">
    <property type="term" value="F:ATP binding"/>
    <property type="evidence" value="ECO:0007669"/>
    <property type="project" value="UniProtKB-UniRule"/>
</dbReference>
<name>A0A1D9FU03_MOOP1</name>
<dbReference type="EMBL" id="CP017708">
    <property type="protein sequence ID" value="AOY78842.1"/>
    <property type="molecule type" value="Genomic_DNA"/>
</dbReference>
<dbReference type="InterPro" id="IPR008145">
    <property type="entry name" value="GK/Ca_channel_bsu"/>
</dbReference>
<evidence type="ECO:0000256" key="8">
    <source>
        <dbReference type="ARBA" id="ARBA00030128"/>
    </source>
</evidence>
<dbReference type="NCBIfam" id="TIGR03263">
    <property type="entry name" value="guanyl_kin"/>
    <property type="match status" value="1"/>
</dbReference>
<proteinExistence type="inferred from homology"/>
<dbReference type="FunFam" id="3.30.63.10:FF:000002">
    <property type="entry name" value="Guanylate kinase 1"/>
    <property type="match status" value="1"/>
</dbReference>
<dbReference type="SUPFAM" id="SSF52540">
    <property type="entry name" value="P-loop containing nucleoside triphosphate hydrolases"/>
    <property type="match status" value="1"/>
</dbReference>
<evidence type="ECO:0000256" key="3">
    <source>
        <dbReference type="ARBA" id="ARBA00016296"/>
    </source>
</evidence>
<evidence type="ECO:0000313" key="11">
    <source>
        <dbReference type="EMBL" id="AOY78842.1"/>
    </source>
</evidence>
<keyword evidence="5 9" id="KW-0547">Nucleotide-binding</keyword>
<evidence type="ECO:0000256" key="2">
    <source>
        <dbReference type="ARBA" id="ARBA00012961"/>
    </source>
</evidence>
<dbReference type="GO" id="GO:0004385">
    <property type="term" value="F:GMP kinase activity"/>
    <property type="evidence" value="ECO:0007669"/>
    <property type="project" value="UniProtKB-UniRule"/>
</dbReference>
<comment type="similarity">
    <text evidence="1 9">Belongs to the guanylate kinase family.</text>
</comment>
<comment type="function">
    <text evidence="9">Essential for recycling GMP and indirectly, cGMP.</text>
</comment>
<dbReference type="PROSITE" id="PS00856">
    <property type="entry name" value="GUANYLATE_KINASE_1"/>
    <property type="match status" value="1"/>
</dbReference>
<gene>
    <name evidence="9 11" type="primary">gmk</name>
    <name evidence="11" type="ORF">BJP36_01955</name>
</gene>
<feature type="domain" description="Guanylate kinase-like" evidence="10">
    <location>
        <begin position="4"/>
        <end position="182"/>
    </location>
</feature>
<dbReference type="InterPro" id="IPR017665">
    <property type="entry name" value="Guanylate_kinase"/>
</dbReference>
<keyword evidence="4 9" id="KW-0808">Transferase</keyword>
<evidence type="ECO:0000256" key="1">
    <source>
        <dbReference type="ARBA" id="ARBA00005790"/>
    </source>
</evidence>
<evidence type="ECO:0000256" key="9">
    <source>
        <dbReference type="HAMAP-Rule" id="MF_00328"/>
    </source>
</evidence>
<dbReference type="HAMAP" id="MF_00328">
    <property type="entry name" value="Guanylate_kinase"/>
    <property type="match status" value="1"/>
</dbReference>
<protein>
    <recommendedName>
        <fullName evidence="3 9">Guanylate kinase</fullName>
        <ecNumber evidence="2 9">2.7.4.8</ecNumber>
    </recommendedName>
    <alternativeName>
        <fullName evidence="8 9">GMP kinase</fullName>
    </alternativeName>
</protein>
<keyword evidence="7 9" id="KW-0067">ATP-binding</keyword>
<feature type="binding site" evidence="9">
    <location>
        <begin position="11"/>
        <end position="18"/>
    </location>
    <ligand>
        <name>ATP</name>
        <dbReference type="ChEBI" id="CHEBI:30616"/>
    </ligand>
</feature>
<dbReference type="EC" id="2.7.4.8" evidence="2 9"/>
<dbReference type="Pfam" id="PF00625">
    <property type="entry name" value="Guanylate_kin"/>
    <property type="match status" value="1"/>
</dbReference>
<reference evidence="12" key="1">
    <citation type="submission" date="2016-10" db="EMBL/GenBank/DDBJ databases">
        <title>Comparative genomics uncovers the prolific and rare metabolic potential of the cyanobacterial genus Moorea.</title>
        <authorList>
            <person name="Leao T."/>
            <person name="Castelao G."/>
            <person name="Korobeynikov A."/>
            <person name="Monroe E.A."/>
            <person name="Podell S."/>
            <person name="Glukhov E."/>
            <person name="Allen E."/>
            <person name="Gerwick W.H."/>
            <person name="Gerwick L."/>
        </authorList>
    </citation>
    <scope>NUCLEOTIDE SEQUENCE [LARGE SCALE GENOMIC DNA]</scope>
    <source>
        <strain evidence="12">JHB</strain>
    </source>
</reference>
<sequence>MEAGRLIVLTGPSGVGKGTLLRQLLKRHPELELLVSATTRQPRPGEVHGKHYYFVTRDQFEEMIIGDELLEWAEYAGNYYGTPSLPVKQLLEKGRSVILEIELVGARKINKTFPSALRIFVLPPSLDELEQRIRLRGKDSEEVIAQRLSIAKAEIEAADEFDVTIVNKDFKEALQSLEAAIFPSPN</sequence>
<dbReference type="InterPro" id="IPR020590">
    <property type="entry name" value="Guanylate_kinase_CS"/>
</dbReference>
<dbReference type="AlphaFoldDB" id="A0A1D9FU03"/>
<comment type="catalytic activity">
    <reaction evidence="9">
        <text>GMP + ATP = GDP + ADP</text>
        <dbReference type="Rhea" id="RHEA:20780"/>
        <dbReference type="ChEBI" id="CHEBI:30616"/>
        <dbReference type="ChEBI" id="CHEBI:58115"/>
        <dbReference type="ChEBI" id="CHEBI:58189"/>
        <dbReference type="ChEBI" id="CHEBI:456216"/>
        <dbReference type="EC" id="2.7.4.8"/>
    </reaction>
</comment>
<organism evidence="11 12">
    <name type="scientific">Moorena producens (strain JHB)</name>
    <dbReference type="NCBI Taxonomy" id="1454205"/>
    <lineage>
        <taxon>Bacteria</taxon>
        <taxon>Bacillati</taxon>
        <taxon>Cyanobacteriota</taxon>
        <taxon>Cyanophyceae</taxon>
        <taxon>Coleofasciculales</taxon>
        <taxon>Coleofasciculaceae</taxon>
        <taxon>Moorena</taxon>
    </lineage>
</organism>
<evidence type="ECO:0000256" key="5">
    <source>
        <dbReference type="ARBA" id="ARBA00022741"/>
    </source>
</evidence>
<comment type="subcellular location">
    <subcellularLocation>
        <location evidence="9">Cytoplasm</location>
    </subcellularLocation>
</comment>